<dbReference type="PANTHER" id="PTHR11695">
    <property type="entry name" value="ALCOHOL DEHYDROGENASE RELATED"/>
    <property type="match status" value="1"/>
</dbReference>
<gene>
    <name evidence="2" type="ORF">P3H78_11675</name>
</gene>
<dbReference type="InterPro" id="IPR013154">
    <property type="entry name" value="ADH-like_N"/>
</dbReference>
<accession>A0ABT6A486</accession>
<dbReference type="RefSeq" id="WP_276108844.1">
    <property type="nucleotide sequence ID" value="NZ_JARJBB010000005.1"/>
</dbReference>
<evidence type="ECO:0000259" key="1">
    <source>
        <dbReference type="SMART" id="SM00829"/>
    </source>
</evidence>
<dbReference type="EMBL" id="JARJBB010000005">
    <property type="protein sequence ID" value="MDF3299283.1"/>
    <property type="molecule type" value="Genomic_DNA"/>
</dbReference>
<dbReference type="SMART" id="SM00829">
    <property type="entry name" value="PKS_ER"/>
    <property type="match status" value="1"/>
</dbReference>
<dbReference type="Gene3D" id="3.40.50.720">
    <property type="entry name" value="NAD(P)-binding Rossmann-like Domain"/>
    <property type="match status" value="1"/>
</dbReference>
<evidence type="ECO:0000313" key="2">
    <source>
        <dbReference type="EMBL" id="MDF3299283.1"/>
    </source>
</evidence>
<comment type="caution">
    <text evidence="2">The sequence shown here is derived from an EMBL/GenBank/DDBJ whole genome shotgun (WGS) entry which is preliminary data.</text>
</comment>
<dbReference type="SUPFAM" id="SSF50129">
    <property type="entry name" value="GroES-like"/>
    <property type="match status" value="1"/>
</dbReference>
<dbReference type="Pfam" id="PF08240">
    <property type="entry name" value="ADH_N"/>
    <property type="match status" value="1"/>
</dbReference>
<protein>
    <submittedName>
        <fullName evidence="2">NADP-dependent oxidoreductase</fullName>
    </submittedName>
</protein>
<organism evidence="2 3">
    <name type="scientific">Streptomyces tropicalis</name>
    <dbReference type="NCBI Taxonomy" id="3034234"/>
    <lineage>
        <taxon>Bacteria</taxon>
        <taxon>Bacillati</taxon>
        <taxon>Actinomycetota</taxon>
        <taxon>Actinomycetes</taxon>
        <taxon>Kitasatosporales</taxon>
        <taxon>Streptomycetaceae</taxon>
        <taxon>Streptomyces</taxon>
    </lineage>
</organism>
<dbReference type="SUPFAM" id="SSF51735">
    <property type="entry name" value="NAD(P)-binding Rossmann-fold domains"/>
    <property type="match status" value="1"/>
</dbReference>
<dbReference type="InterPro" id="IPR036291">
    <property type="entry name" value="NAD(P)-bd_dom_sf"/>
</dbReference>
<dbReference type="PANTHER" id="PTHR11695:SF294">
    <property type="entry name" value="RETICULON-4-INTERACTING PROTEIN 1, MITOCHONDRIAL"/>
    <property type="match status" value="1"/>
</dbReference>
<proteinExistence type="predicted"/>
<evidence type="ECO:0000313" key="3">
    <source>
        <dbReference type="Proteomes" id="UP001221150"/>
    </source>
</evidence>
<feature type="domain" description="Enoyl reductase (ER)" evidence="1">
    <location>
        <begin position="10"/>
        <end position="307"/>
    </location>
</feature>
<sequence>MKAAVITRYGDIDEVVGVADVPTPALGPEDVLIEVRAAGVNPIDHLIVKGFLAAGELTGPLVLGSEAAGVVSATGPEVTRFAVGDEVFTRVDPRVGGAFAEFATVHQDLVAAKPASLSFEEAASLPLAGLTAWQALTEQATVGEGSRVLIHGGAGGVGSVAVQIAKALGAEVIATASTDSVDLVRDLGADRVVDYRTERFDELVSDLDVVVDTVGGATQERSFRVLKPGGTLVSVVPVADAETRKAEWKVDARSFFMRPDGAQLARLADLVRDGRLRPLVQKVFPLGATADALTGVQHGGARGKTVLRVST</sequence>
<dbReference type="Gene3D" id="3.90.180.10">
    <property type="entry name" value="Medium-chain alcohol dehydrogenases, catalytic domain"/>
    <property type="match status" value="1"/>
</dbReference>
<dbReference type="Proteomes" id="UP001221150">
    <property type="component" value="Unassembled WGS sequence"/>
</dbReference>
<name>A0ABT6A486_9ACTN</name>
<reference evidence="2 3" key="1">
    <citation type="submission" date="2023-03" db="EMBL/GenBank/DDBJ databases">
        <title>Draft genome sequence of Streptomyces sp. K1PA1 isolated from peat swamp forest in Thailand.</title>
        <authorList>
            <person name="Klaysubun C."/>
            <person name="Duangmal K."/>
        </authorList>
    </citation>
    <scope>NUCLEOTIDE SEQUENCE [LARGE SCALE GENOMIC DNA]</scope>
    <source>
        <strain evidence="2 3">K1PA1</strain>
    </source>
</reference>
<dbReference type="InterPro" id="IPR050700">
    <property type="entry name" value="YIM1/Zinc_Alcohol_DH_Fams"/>
</dbReference>
<dbReference type="InterPro" id="IPR011032">
    <property type="entry name" value="GroES-like_sf"/>
</dbReference>
<dbReference type="InterPro" id="IPR020843">
    <property type="entry name" value="ER"/>
</dbReference>
<dbReference type="CDD" id="cd05289">
    <property type="entry name" value="MDR_like_2"/>
    <property type="match status" value="1"/>
</dbReference>
<dbReference type="Pfam" id="PF13602">
    <property type="entry name" value="ADH_zinc_N_2"/>
    <property type="match status" value="1"/>
</dbReference>
<keyword evidence="3" id="KW-1185">Reference proteome</keyword>